<proteinExistence type="predicted"/>
<name>A0A1H4NF15_9FLAO</name>
<dbReference type="Proteomes" id="UP000183038">
    <property type="component" value="Unassembled WGS sequence"/>
</dbReference>
<evidence type="ECO:0000313" key="1">
    <source>
        <dbReference type="EMBL" id="SEB93807.1"/>
    </source>
</evidence>
<dbReference type="EMBL" id="FNTB01000001">
    <property type="protein sequence ID" value="SEB93807.1"/>
    <property type="molecule type" value="Genomic_DNA"/>
</dbReference>
<dbReference type="AlphaFoldDB" id="A0A1H4NF15"/>
<organism evidence="1 2">
    <name type="scientific">Maribacter dokdonensis</name>
    <dbReference type="NCBI Taxonomy" id="320912"/>
    <lineage>
        <taxon>Bacteria</taxon>
        <taxon>Pseudomonadati</taxon>
        <taxon>Bacteroidota</taxon>
        <taxon>Flavobacteriia</taxon>
        <taxon>Flavobacteriales</taxon>
        <taxon>Flavobacteriaceae</taxon>
        <taxon>Maribacter</taxon>
    </lineage>
</organism>
<accession>A0A1H4NF15</accession>
<protein>
    <submittedName>
        <fullName evidence="1">Uncharacterized protein</fullName>
    </submittedName>
</protein>
<sequence length="506" mass="58262">MLKLRVFYRIIFSLLFCTWISCDNDSTEGVIEQEMISKPVISISEDLSYIEIETNFLIKIESDYNVQTELSIDNQELISSTEKSFEFTIDPFLYNIGNHILKIKSTDAQNQETSFNVNIEIKKLLFEDQTFYQKENPLQGLRYISVHDQSGILIDIKQIEGINDGKFYADNNFIKEDLIVTRYELPTLFNGFYQLLSFVDVKPGTVVNADHNFNSPYFFPKTESLNFTSEITPALIANNFNSTIVSQDNSDYVLLYSLAQTKNFLITTSTDNLDTLDNFKYFFIDDINKTEYVLGDSKSLTNIEELEIPVSSNFRLNLYGFIDNNDFQNNKFYEVFVSRNANNNIIEIPLIDEFEINQARLSYSENSSEIFINQDISNKIIESPNANILQDGNTLNISGEYDYLGLNLILTTSDLSNTVSWSIITSEKDNIDILHKTIKIPEIILETLLNVGINMNVNETSDQGKFLTCTLYKNYDYTFNHNQLITQPNYSSNRDGFSFKKTLSFN</sequence>
<evidence type="ECO:0000313" key="2">
    <source>
        <dbReference type="Proteomes" id="UP000183038"/>
    </source>
</evidence>
<reference evidence="1 2" key="1">
    <citation type="submission" date="2016-10" db="EMBL/GenBank/DDBJ databases">
        <authorList>
            <person name="de Groot N.N."/>
        </authorList>
    </citation>
    <scope>NUCLEOTIDE SEQUENCE [LARGE SCALE GENOMIC DNA]</scope>
    <source>
        <strain evidence="1 2">MAR_2009_71</strain>
    </source>
</reference>
<dbReference type="PROSITE" id="PS51257">
    <property type="entry name" value="PROKAR_LIPOPROTEIN"/>
    <property type="match status" value="1"/>
</dbReference>
<gene>
    <name evidence="1" type="ORF">SAMN05192540_1937</name>
</gene>